<dbReference type="Pfam" id="PF01022">
    <property type="entry name" value="HTH_5"/>
    <property type="match status" value="1"/>
</dbReference>
<dbReference type="CDD" id="cd00090">
    <property type="entry name" value="HTH_ARSR"/>
    <property type="match status" value="1"/>
</dbReference>
<evidence type="ECO:0000256" key="1">
    <source>
        <dbReference type="ARBA" id="ARBA00023015"/>
    </source>
</evidence>
<organism evidence="5">
    <name type="scientific">Fervidicoccus fontis</name>
    <dbReference type="NCBI Taxonomy" id="683846"/>
    <lineage>
        <taxon>Archaea</taxon>
        <taxon>Thermoproteota</taxon>
        <taxon>Thermoprotei</taxon>
        <taxon>Fervidicoccales</taxon>
        <taxon>Fervidicoccaceae</taxon>
        <taxon>Fervidicoccus</taxon>
    </lineage>
</organism>
<comment type="caution">
    <text evidence="5">The sequence shown here is derived from an EMBL/GenBank/DDBJ whole genome shotgun (WGS) entry which is preliminary data.</text>
</comment>
<keyword evidence="2" id="KW-0238">DNA-binding</keyword>
<evidence type="ECO:0000259" key="4">
    <source>
        <dbReference type="PROSITE" id="PS50987"/>
    </source>
</evidence>
<dbReference type="GO" id="GO:0003700">
    <property type="term" value="F:DNA-binding transcription factor activity"/>
    <property type="evidence" value="ECO:0007669"/>
    <property type="project" value="InterPro"/>
</dbReference>
<dbReference type="InterPro" id="IPR011991">
    <property type="entry name" value="ArsR-like_HTH"/>
</dbReference>
<evidence type="ECO:0000313" key="5">
    <source>
        <dbReference type="EMBL" id="HHQ80143.1"/>
    </source>
</evidence>
<reference evidence="5" key="1">
    <citation type="journal article" date="2020" name="mSystems">
        <title>Genome- and Community-Level Interaction Insights into Carbon Utilization and Element Cycling Functions of Hydrothermarchaeota in Hydrothermal Sediment.</title>
        <authorList>
            <person name="Zhou Z."/>
            <person name="Liu Y."/>
            <person name="Xu W."/>
            <person name="Pan J."/>
            <person name="Luo Z.H."/>
            <person name="Li M."/>
        </authorList>
    </citation>
    <scope>NUCLEOTIDE SEQUENCE [LARGE SCALE GENOMIC DNA]</scope>
    <source>
        <strain evidence="5">SpSt-1116</strain>
    </source>
</reference>
<dbReference type="PANTHER" id="PTHR43132">
    <property type="entry name" value="ARSENICAL RESISTANCE OPERON REPRESSOR ARSR-RELATED"/>
    <property type="match status" value="1"/>
</dbReference>
<keyword evidence="3" id="KW-0804">Transcription</keyword>
<protein>
    <submittedName>
        <fullName evidence="5">ArsR family transcriptional regulator</fullName>
    </submittedName>
</protein>
<dbReference type="EMBL" id="DRZC01000021">
    <property type="protein sequence ID" value="HHQ80143.1"/>
    <property type="molecule type" value="Genomic_DNA"/>
</dbReference>
<dbReference type="AlphaFoldDB" id="A0A7J3ZJA6"/>
<dbReference type="Gene3D" id="1.10.10.10">
    <property type="entry name" value="Winged helix-like DNA-binding domain superfamily/Winged helix DNA-binding domain"/>
    <property type="match status" value="1"/>
</dbReference>
<dbReference type="InterPro" id="IPR036388">
    <property type="entry name" value="WH-like_DNA-bd_sf"/>
</dbReference>
<proteinExistence type="predicted"/>
<dbReference type="GO" id="GO:0003677">
    <property type="term" value="F:DNA binding"/>
    <property type="evidence" value="ECO:0007669"/>
    <property type="project" value="UniProtKB-KW"/>
</dbReference>
<dbReference type="InterPro" id="IPR051011">
    <property type="entry name" value="Metal_resp_trans_reg"/>
</dbReference>
<gene>
    <name evidence="5" type="ORF">ENM78_01570</name>
</gene>
<feature type="domain" description="HTH arsR-type" evidence="4">
    <location>
        <begin position="27"/>
        <end position="114"/>
    </location>
</feature>
<name>A0A7J3ZJA6_9CREN</name>
<evidence type="ECO:0000256" key="2">
    <source>
        <dbReference type="ARBA" id="ARBA00023125"/>
    </source>
</evidence>
<sequence length="114" mass="12765">MEIMSGEKEIKKLETKKPGIVEENGVLWVSGDEYVLRVAAALSSPTRIQILKYIREHEADVGDVAELIKQSKANASAQIKRLEEAGLVKTVYKPGQRGVKKICYTNIREVRIVL</sequence>
<accession>A0A7J3ZJA6</accession>
<evidence type="ECO:0000256" key="3">
    <source>
        <dbReference type="ARBA" id="ARBA00023163"/>
    </source>
</evidence>
<dbReference type="InterPro" id="IPR036390">
    <property type="entry name" value="WH_DNA-bd_sf"/>
</dbReference>
<dbReference type="InterPro" id="IPR001845">
    <property type="entry name" value="HTH_ArsR_DNA-bd_dom"/>
</dbReference>
<dbReference type="SUPFAM" id="SSF46785">
    <property type="entry name" value="Winged helix' DNA-binding domain"/>
    <property type="match status" value="1"/>
</dbReference>
<dbReference type="PROSITE" id="PS50987">
    <property type="entry name" value="HTH_ARSR_2"/>
    <property type="match status" value="1"/>
</dbReference>
<dbReference type="SMART" id="SM00418">
    <property type="entry name" value="HTH_ARSR"/>
    <property type="match status" value="1"/>
</dbReference>
<keyword evidence="1" id="KW-0805">Transcription regulation</keyword>
<dbReference type="PANTHER" id="PTHR43132:SF2">
    <property type="entry name" value="ARSENICAL RESISTANCE OPERON REPRESSOR ARSR-RELATED"/>
    <property type="match status" value="1"/>
</dbReference>